<keyword evidence="2" id="KW-1185">Reference proteome</keyword>
<protein>
    <submittedName>
        <fullName evidence="1">Uncharacterized protein</fullName>
    </submittedName>
</protein>
<sequence>MAYAGDVLLPQGSFRDGQFWDEFFEARKGRPFEWYVEWEHLSLLLAHHCGLLPSMAPQSQILVPGCGNSELSAQMYDAGFHHITNIDFCQAVIREMLHKHARSRPRMMWRVMDMTNMQFPGKSFDVVMDKGGLDALLGEPEEDPTTGRLFLSEVRRVLKPGGRYACVTLAQKHVIDILMSNFRCGWSLDVHEIPASRGSSPSSLSPFLVIIRSMGSSIVPSVNFFLDEGACHGYKEQLRSLEETIEEENRLRLEDKHESNGLCHLCNLSNERDLVTETPNDFKKLQPGRRATILLGGSGQSQSAYRAIMLDAQDSGRPVYQCAVFLIPKVTTVNDVFKCFLFHVEVRGRLMNGSFHQKKANGRFWRVLKQVFLDVNYLGSTSDIQDELSLLLKDFLPASCQGHHSVPYLMSDDGIRKRTLLEEIDSSMTGRMFVEDVVLSKEESLGIKSKEQAFRRLIFKRNPNLIQSEALLNVERMTLKEYARGKGKETSHRCAKKRITKVEKDAKQEELKVDHSYLASPYHGGMVAGLSLIASKIEKWLLSKEKIGVMVIGLGAGLLPMFIYKHLPVHNIQVVEIDPVVGDLAKRHFAFVEDKRMQLQLGDGVAVVQALADLNHISSAGSCLHILLIDVDSSDSSKGLSCPPSEFFEEPFLQASKKALVEGGMIAINFVSRVTACYELAVVKLCEVFQEVYDLKIDDEDVNRVLFALPQASNFSENLSEISTATENLCRMCSKFSSWDHGPDLSYLLRTLKRLK</sequence>
<evidence type="ECO:0000313" key="2">
    <source>
        <dbReference type="Proteomes" id="UP001162992"/>
    </source>
</evidence>
<accession>A0ACC2AUC8</accession>
<dbReference type="Proteomes" id="UP001162992">
    <property type="component" value="Chromosome 19"/>
</dbReference>
<proteinExistence type="predicted"/>
<reference evidence="2" key="1">
    <citation type="journal article" date="2024" name="Proc. Natl. Acad. Sci. U.S.A.">
        <title>Extraordinary preservation of gene collinearity over three hundred million years revealed in homosporous lycophytes.</title>
        <authorList>
            <person name="Li C."/>
            <person name="Wickell D."/>
            <person name="Kuo L.Y."/>
            <person name="Chen X."/>
            <person name="Nie B."/>
            <person name="Liao X."/>
            <person name="Peng D."/>
            <person name="Ji J."/>
            <person name="Jenkins J."/>
            <person name="Williams M."/>
            <person name="Shu S."/>
            <person name="Plott C."/>
            <person name="Barry K."/>
            <person name="Rajasekar S."/>
            <person name="Grimwood J."/>
            <person name="Han X."/>
            <person name="Sun S."/>
            <person name="Hou Z."/>
            <person name="He W."/>
            <person name="Dai G."/>
            <person name="Sun C."/>
            <person name="Schmutz J."/>
            <person name="Leebens-Mack J.H."/>
            <person name="Li F.W."/>
            <person name="Wang L."/>
        </authorList>
    </citation>
    <scope>NUCLEOTIDE SEQUENCE [LARGE SCALE GENOMIC DNA]</scope>
    <source>
        <strain evidence="2">cv. PW_Plant_1</strain>
    </source>
</reference>
<name>A0ACC2AUC8_DIPCM</name>
<gene>
    <name evidence="1" type="ORF">O6H91_19G040400</name>
</gene>
<dbReference type="EMBL" id="CM055110">
    <property type="protein sequence ID" value="KAJ7521157.1"/>
    <property type="molecule type" value="Genomic_DNA"/>
</dbReference>
<organism evidence="1 2">
    <name type="scientific">Diphasiastrum complanatum</name>
    <name type="common">Issler's clubmoss</name>
    <name type="synonym">Lycopodium complanatum</name>
    <dbReference type="NCBI Taxonomy" id="34168"/>
    <lineage>
        <taxon>Eukaryota</taxon>
        <taxon>Viridiplantae</taxon>
        <taxon>Streptophyta</taxon>
        <taxon>Embryophyta</taxon>
        <taxon>Tracheophyta</taxon>
        <taxon>Lycopodiopsida</taxon>
        <taxon>Lycopodiales</taxon>
        <taxon>Lycopodiaceae</taxon>
        <taxon>Lycopodioideae</taxon>
        <taxon>Diphasiastrum</taxon>
    </lineage>
</organism>
<comment type="caution">
    <text evidence="1">The sequence shown here is derived from an EMBL/GenBank/DDBJ whole genome shotgun (WGS) entry which is preliminary data.</text>
</comment>
<evidence type="ECO:0000313" key="1">
    <source>
        <dbReference type="EMBL" id="KAJ7521157.1"/>
    </source>
</evidence>